<evidence type="ECO:0000256" key="9">
    <source>
        <dbReference type="RuleBase" id="RU362097"/>
    </source>
</evidence>
<dbReference type="PROSITE" id="PS51257">
    <property type="entry name" value="PROKAR_LIPOPROTEIN"/>
    <property type="match status" value="1"/>
</dbReference>
<evidence type="ECO:0000256" key="1">
    <source>
        <dbReference type="ARBA" id="ARBA00004370"/>
    </source>
</evidence>
<accession>A0ABV6II32</accession>
<keyword evidence="7 9" id="KW-0564">Palmitate</keyword>
<keyword evidence="11" id="KW-1185">Reference proteome</keyword>
<evidence type="ECO:0000313" key="10">
    <source>
        <dbReference type="EMBL" id="MFC0351297.1"/>
    </source>
</evidence>
<dbReference type="PANTHER" id="PTHR30203">
    <property type="entry name" value="OUTER MEMBRANE CATION EFFLUX PROTEIN"/>
    <property type="match status" value="1"/>
</dbReference>
<keyword evidence="3 9" id="KW-1134">Transmembrane beta strand</keyword>
<feature type="chain" id="PRO_5044977432" evidence="9">
    <location>
        <begin position="32"/>
        <end position="508"/>
    </location>
</feature>
<comment type="similarity">
    <text evidence="2 9">Belongs to the outer membrane factor (OMF) (TC 1.B.17) family.</text>
</comment>
<organism evidence="10 11">
    <name type="scientific">Undibacterium danionis</name>
    <dbReference type="NCBI Taxonomy" id="1812100"/>
    <lineage>
        <taxon>Bacteria</taxon>
        <taxon>Pseudomonadati</taxon>
        <taxon>Pseudomonadota</taxon>
        <taxon>Betaproteobacteria</taxon>
        <taxon>Burkholderiales</taxon>
        <taxon>Oxalobacteraceae</taxon>
        <taxon>Undibacterium</taxon>
    </lineage>
</organism>
<sequence>MKQTFSLIAAKRPRLSALAAASALVLLSACASQHGITSHATVKAIAELTGVEKLAQAQNSWPDTQWATQIGGKPLQELIDTALADNPGLQAATTRIDAARALRTVVRAYQKPGLALSAGSTYQRFTEHGLVPPPLAGTYDTDNSVTLGTSYEFDFWNKHSAELRAVLSQEKMAEAERQSARLSLSTAIARTWLQLARQYQQLALSEQQLQLRQELDGLTARRVKAGLDNETDVQQSLLQLSALKNEINSWHEAIALSRNQLAALLGAGPERGQQIAIPQLSLKADVTVPSNLQLDLLGRRPDLVAARWRLEAGQSEVDLARTQFYPNVSISAFIGLSSLGLDNFVKSGSTIVGAGPALHMPIFAGDRLRAQLTSKVASYDAAVATYNQSLIEAIHEVADQVQNIQGASKQSQQQMLSLHAAQATVQLAQKRYEAGIANQLPVLLAKSALIGQQKLATDLSIRYSDSQINLIKALGGGYDMNPELASLPALANQTSLPSISKSTSEGAQ</sequence>
<dbReference type="Gene3D" id="2.20.200.10">
    <property type="entry name" value="Outer membrane efflux proteins (OEP)"/>
    <property type="match status" value="1"/>
</dbReference>
<keyword evidence="6 9" id="KW-0472">Membrane</keyword>
<comment type="subcellular location">
    <subcellularLocation>
        <location evidence="9">Cell membrane</location>
        <topology evidence="9">Lipid-anchor</topology>
    </subcellularLocation>
    <subcellularLocation>
        <location evidence="1">Membrane</location>
    </subcellularLocation>
</comment>
<dbReference type="Pfam" id="PF02321">
    <property type="entry name" value="OEP"/>
    <property type="match status" value="2"/>
</dbReference>
<evidence type="ECO:0000256" key="2">
    <source>
        <dbReference type="ARBA" id="ARBA00007613"/>
    </source>
</evidence>
<evidence type="ECO:0000256" key="5">
    <source>
        <dbReference type="ARBA" id="ARBA00022729"/>
    </source>
</evidence>
<dbReference type="Proteomes" id="UP001589844">
    <property type="component" value="Unassembled WGS sequence"/>
</dbReference>
<protein>
    <submittedName>
        <fullName evidence="10">Efflux transporter outer membrane subunit</fullName>
    </submittedName>
</protein>
<dbReference type="PANTHER" id="PTHR30203:SF20">
    <property type="entry name" value="MULTIDRUG RESISTANCE OUTER MEMBRANE PROTEIN MDTP-RELATED"/>
    <property type="match status" value="1"/>
</dbReference>
<keyword evidence="4 9" id="KW-0812">Transmembrane</keyword>
<gene>
    <name evidence="10" type="ORF">ACFFJH_15865</name>
</gene>
<evidence type="ECO:0000313" key="11">
    <source>
        <dbReference type="Proteomes" id="UP001589844"/>
    </source>
</evidence>
<keyword evidence="5 9" id="KW-0732">Signal</keyword>
<evidence type="ECO:0000256" key="8">
    <source>
        <dbReference type="ARBA" id="ARBA00023288"/>
    </source>
</evidence>
<evidence type="ECO:0000256" key="6">
    <source>
        <dbReference type="ARBA" id="ARBA00023136"/>
    </source>
</evidence>
<proteinExistence type="inferred from homology"/>
<feature type="signal peptide" evidence="9">
    <location>
        <begin position="1"/>
        <end position="31"/>
    </location>
</feature>
<dbReference type="Gene3D" id="1.20.1600.10">
    <property type="entry name" value="Outer membrane efflux proteins (OEP)"/>
    <property type="match status" value="1"/>
</dbReference>
<evidence type="ECO:0000256" key="3">
    <source>
        <dbReference type="ARBA" id="ARBA00022452"/>
    </source>
</evidence>
<dbReference type="InterPro" id="IPR010131">
    <property type="entry name" value="MdtP/NodT-like"/>
</dbReference>
<dbReference type="NCBIfam" id="TIGR01845">
    <property type="entry name" value="outer_NodT"/>
    <property type="match status" value="1"/>
</dbReference>
<dbReference type="SUPFAM" id="SSF56954">
    <property type="entry name" value="Outer membrane efflux proteins (OEP)"/>
    <property type="match status" value="1"/>
</dbReference>
<dbReference type="InterPro" id="IPR003423">
    <property type="entry name" value="OMP_efflux"/>
</dbReference>
<name>A0ABV6II32_9BURK</name>
<reference evidence="10 11" key="1">
    <citation type="submission" date="2024-09" db="EMBL/GenBank/DDBJ databases">
        <authorList>
            <person name="Sun Q."/>
            <person name="Mori K."/>
        </authorList>
    </citation>
    <scope>NUCLEOTIDE SEQUENCE [LARGE SCALE GENOMIC DNA]</scope>
    <source>
        <strain evidence="10 11">CCM 8677</strain>
    </source>
</reference>
<comment type="caution">
    <text evidence="10">The sequence shown here is derived from an EMBL/GenBank/DDBJ whole genome shotgun (WGS) entry which is preliminary data.</text>
</comment>
<evidence type="ECO:0000256" key="4">
    <source>
        <dbReference type="ARBA" id="ARBA00022692"/>
    </source>
</evidence>
<evidence type="ECO:0000256" key="7">
    <source>
        <dbReference type="ARBA" id="ARBA00023139"/>
    </source>
</evidence>
<keyword evidence="8 9" id="KW-0449">Lipoprotein</keyword>
<dbReference type="EMBL" id="JBHLXJ010000016">
    <property type="protein sequence ID" value="MFC0351297.1"/>
    <property type="molecule type" value="Genomic_DNA"/>
</dbReference>
<dbReference type="RefSeq" id="WP_390213907.1">
    <property type="nucleotide sequence ID" value="NZ_JBHLXJ010000016.1"/>
</dbReference>